<feature type="transmembrane region" description="Helical" evidence="7">
    <location>
        <begin position="406"/>
        <end position="427"/>
    </location>
</feature>
<evidence type="ECO:0000256" key="3">
    <source>
        <dbReference type="ARBA" id="ARBA00022475"/>
    </source>
</evidence>
<dbReference type="PANTHER" id="PTHR42718">
    <property type="entry name" value="MAJOR FACILITATOR SUPERFAMILY MULTIDRUG TRANSPORTER MFSC"/>
    <property type="match status" value="1"/>
</dbReference>
<dbReference type="NCBIfam" id="TIGR00711">
    <property type="entry name" value="efflux_EmrB"/>
    <property type="match status" value="1"/>
</dbReference>
<evidence type="ECO:0000256" key="7">
    <source>
        <dbReference type="SAM" id="Phobius"/>
    </source>
</evidence>
<reference evidence="9 10" key="1">
    <citation type="submission" date="2017-07" db="EMBL/GenBank/DDBJ databases">
        <title>Paenibacillus herberti R33 genome sequencing and assembly.</title>
        <authorList>
            <person name="Su W."/>
        </authorList>
    </citation>
    <scope>NUCLEOTIDE SEQUENCE [LARGE SCALE GENOMIC DNA]</scope>
    <source>
        <strain evidence="9 10">R33</strain>
    </source>
</reference>
<feature type="transmembrane region" description="Helical" evidence="7">
    <location>
        <begin position="62"/>
        <end position="83"/>
    </location>
</feature>
<dbReference type="GO" id="GO:0005886">
    <property type="term" value="C:plasma membrane"/>
    <property type="evidence" value="ECO:0007669"/>
    <property type="project" value="UniProtKB-SubCell"/>
</dbReference>
<keyword evidence="6 7" id="KW-0472">Membrane</keyword>
<dbReference type="InterPro" id="IPR011701">
    <property type="entry name" value="MFS"/>
</dbReference>
<keyword evidence="4 7" id="KW-0812">Transmembrane</keyword>
<feature type="transmembrane region" description="Helical" evidence="7">
    <location>
        <begin position="367"/>
        <end position="385"/>
    </location>
</feature>
<dbReference type="Proteomes" id="UP000215145">
    <property type="component" value="Unassembled WGS sequence"/>
</dbReference>
<feature type="domain" description="Major facilitator superfamily (MFS) profile" evidence="8">
    <location>
        <begin position="24"/>
        <end position="481"/>
    </location>
</feature>
<feature type="transmembrane region" description="Helical" evidence="7">
    <location>
        <begin position="342"/>
        <end position="361"/>
    </location>
</feature>
<dbReference type="InterPro" id="IPR036259">
    <property type="entry name" value="MFS_trans_sf"/>
</dbReference>
<dbReference type="InterPro" id="IPR020846">
    <property type="entry name" value="MFS_dom"/>
</dbReference>
<dbReference type="EMBL" id="NMUQ01000002">
    <property type="protein sequence ID" value="OXM14405.1"/>
    <property type="molecule type" value="Genomic_DNA"/>
</dbReference>
<dbReference type="InterPro" id="IPR004638">
    <property type="entry name" value="EmrB-like"/>
</dbReference>
<evidence type="ECO:0000256" key="5">
    <source>
        <dbReference type="ARBA" id="ARBA00022989"/>
    </source>
</evidence>
<organism evidence="9 10">
    <name type="scientific">Paenibacillus herberti</name>
    <dbReference type="NCBI Taxonomy" id="1619309"/>
    <lineage>
        <taxon>Bacteria</taxon>
        <taxon>Bacillati</taxon>
        <taxon>Bacillota</taxon>
        <taxon>Bacilli</taxon>
        <taxon>Bacillales</taxon>
        <taxon>Paenibacillaceae</taxon>
        <taxon>Paenibacillus</taxon>
    </lineage>
</organism>
<dbReference type="AlphaFoldDB" id="A0A229NXA9"/>
<comment type="subcellular location">
    <subcellularLocation>
        <location evidence="1">Cell membrane</location>
        <topology evidence="1">Multi-pass membrane protein</topology>
    </subcellularLocation>
</comment>
<evidence type="ECO:0000256" key="6">
    <source>
        <dbReference type="ARBA" id="ARBA00023136"/>
    </source>
</evidence>
<keyword evidence="3" id="KW-1003">Cell membrane</keyword>
<feature type="transmembrane region" description="Helical" evidence="7">
    <location>
        <begin position="308"/>
        <end position="330"/>
    </location>
</feature>
<feature type="transmembrane region" description="Helical" evidence="7">
    <location>
        <begin position="90"/>
        <end position="113"/>
    </location>
</feature>
<dbReference type="PRINTS" id="PR01036">
    <property type="entry name" value="TCRTETB"/>
</dbReference>
<dbReference type="Pfam" id="PF07690">
    <property type="entry name" value="MFS_1"/>
    <property type="match status" value="1"/>
</dbReference>
<protein>
    <recommendedName>
        <fullName evidence="8">Major facilitator superfamily (MFS) profile domain-containing protein</fullName>
    </recommendedName>
</protein>
<feature type="transmembrane region" description="Helical" evidence="7">
    <location>
        <begin position="176"/>
        <end position="196"/>
    </location>
</feature>
<dbReference type="Gene3D" id="1.20.1250.20">
    <property type="entry name" value="MFS general substrate transporter like domains"/>
    <property type="match status" value="1"/>
</dbReference>
<name>A0A229NXA9_9BACL</name>
<feature type="transmembrane region" description="Helical" evidence="7">
    <location>
        <begin position="21"/>
        <end position="42"/>
    </location>
</feature>
<feature type="transmembrane region" description="Helical" evidence="7">
    <location>
        <begin position="447"/>
        <end position="476"/>
    </location>
</feature>
<evidence type="ECO:0000256" key="2">
    <source>
        <dbReference type="ARBA" id="ARBA00022448"/>
    </source>
</evidence>
<dbReference type="Gene3D" id="1.20.1720.10">
    <property type="entry name" value="Multidrug resistance protein D"/>
    <property type="match status" value="1"/>
</dbReference>
<sequence>MQVSASSSGPELKAAKKDIKVFPIVLAFMISGFVGLFSETALNVALTDLMQVFNVGSATIQWLTTGYLLTMGVLVPLSGLLIQRFSTRQLFIAALVFSSIGALIGAVASSFGVLMISRIIQAIGTAILLPLMFNTILVIFPIEKRGAAMGLISLVIMFAPAIGPTIAGLVIEELGWNYIFGISFFVLIIALIIGIFKMENISETTKPRFDVLSMLLSTLGFGGVVFGFSSAGHGGWSSPTVSISLAVGLVALILFSVRQLRMPTPLLDLRVFKYPMFAVGSFMVALSMMILLSSMLVLPMYLQTGLVISTLSVGLIMLPGSALNGLMAPLMGKLFDNYGPKWLVIPGLALMSAALWLFSGVTLTSSVSFIIAIHIMMMIGVSMIMMPASTNGLNQLPPELYPHGTAIINTLQQVFGAIGTALAVSIMNNGSENFISQADNPNNPSLLPAALTAGVQDVFLFGMIISVIGFLLSLFVKRVALPK</sequence>
<keyword evidence="5 7" id="KW-1133">Transmembrane helix</keyword>
<evidence type="ECO:0000313" key="9">
    <source>
        <dbReference type="EMBL" id="OXM14405.1"/>
    </source>
</evidence>
<feature type="transmembrane region" description="Helical" evidence="7">
    <location>
        <begin position="277"/>
        <end position="302"/>
    </location>
</feature>
<dbReference type="PANTHER" id="PTHR42718:SF43">
    <property type="entry name" value="LINCOMYCIN RESISTANCE PROTEIN LMRB"/>
    <property type="match status" value="1"/>
</dbReference>
<feature type="transmembrane region" description="Helical" evidence="7">
    <location>
        <begin position="240"/>
        <end position="257"/>
    </location>
</feature>
<comment type="caution">
    <text evidence="9">The sequence shown here is derived from an EMBL/GenBank/DDBJ whole genome shotgun (WGS) entry which is preliminary data.</text>
</comment>
<dbReference type="SUPFAM" id="SSF103473">
    <property type="entry name" value="MFS general substrate transporter"/>
    <property type="match status" value="1"/>
</dbReference>
<evidence type="ECO:0000256" key="4">
    <source>
        <dbReference type="ARBA" id="ARBA00022692"/>
    </source>
</evidence>
<gene>
    <name evidence="9" type="ORF">CGZ75_15790</name>
</gene>
<evidence type="ECO:0000313" key="10">
    <source>
        <dbReference type="Proteomes" id="UP000215145"/>
    </source>
</evidence>
<proteinExistence type="predicted"/>
<evidence type="ECO:0000259" key="8">
    <source>
        <dbReference type="PROSITE" id="PS50850"/>
    </source>
</evidence>
<dbReference type="CDD" id="cd17503">
    <property type="entry name" value="MFS_LmrB_MDR_like"/>
    <property type="match status" value="1"/>
</dbReference>
<evidence type="ECO:0000256" key="1">
    <source>
        <dbReference type="ARBA" id="ARBA00004651"/>
    </source>
</evidence>
<dbReference type="RefSeq" id="WP_089525229.1">
    <property type="nucleotide sequence ID" value="NZ_NMUQ01000002.1"/>
</dbReference>
<feature type="transmembrane region" description="Helical" evidence="7">
    <location>
        <begin position="119"/>
        <end position="140"/>
    </location>
</feature>
<feature type="transmembrane region" description="Helical" evidence="7">
    <location>
        <begin position="147"/>
        <end position="170"/>
    </location>
</feature>
<feature type="transmembrane region" description="Helical" evidence="7">
    <location>
        <begin position="208"/>
        <end position="228"/>
    </location>
</feature>
<dbReference type="GO" id="GO:0022857">
    <property type="term" value="F:transmembrane transporter activity"/>
    <property type="evidence" value="ECO:0007669"/>
    <property type="project" value="InterPro"/>
</dbReference>
<keyword evidence="2" id="KW-0813">Transport</keyword>
<keyword evidence="10" id="KW-1185">Reference proteome</keyword>
<dbReference type="PROSITE" id="PS50850">
    <property type="entry name" value="MFS"/>
    <property type="match status" value="1"/>
</dbReference>
<dbReference type="OrthoDB" id="9816041at2"/>
<accession>A0A229NXA9</accession>